<feature type="compositionally biased region" description="Basic and acidic residues" evidence="2">
    <location>
        <begin position="1459"/>
        <end position="1478"/>
    </location>
</feature>
<feature type="compositionally biased region" description="Low complexity" evidence="2">
    <location>
        <begin position="1397"/>
        <end position="1429"/>
    </location>
</feature>
<evidence type="ECO:0008006" key="6">
    <source>
        <dbReference type="Google" id="ProtNLM"/>
    </source>
</evidence>
<dbReference type="OrthoDB" id="10453113at2759"/>
<evidence type="ECO:0000256" key="2">
    <source>
        <dbReference type="SAM" id="MobiDB-lite"/>
    </source>
</evidence>
<feature type="compositionally biased region" description="Polar residues" evidence="2">
    <location>
        <begin position="853"/>
        <end position="867"/>
    </location>
</feature>
<evidence type="ECO:0000256" key="3">
    <source>
        <dbReference type="SAM" id="SignalP"/>
    </source>
</evidence>
<dbReference type="Proteomes" id="UP000028828">
    <property type="component" value="Unassembled WGS sequence"/>
</dbReference>
<feature type="compositionally biased region" description="Basic and acidic residues" evidence="2">
    <location>
        <begin position="824"/>
        <end position="851"/>
    </location>
</feature>
<feature type="compositionally biased region" description="Low complexity" evidence="2">
    <location>
        <begin position="1186"/>
        <end position="1211"/>
    </location>
</feature>
<feature type="compositionally biased region" description="Basic and acidic residues" evidence="2">
    <location>
        <begin position="992"/>
        <end position="1002"/>
    </location>
</feature>
<feature type="compositionally biased region" description="Polar residues" evidence="2">
    <location>
        <begin position="434"/>
        <end position="451"/>
    </location>
</feature>
<gene>
    <name evidence="4" type="ORF">TGP89_227930</name>
</gene>
<feature type="compositionally biased region" description="Basic residues" evidence="2">
    <location>
        <begin position="1433"/>
        <end position="1443"/>
    </location>
</feature>
<feature type="compositionally biased region" description="Basic and acidic residues" evidence="2">
    <location>
        <begin position="1536"/>
        <end position="1548"/>
    </location>
</feature>
<feature type="compositionally biased region" description="Basic and acidic residues" evidence="2">
    <location>
        <begin position="419"/>
        <end position="428"/>
    </location>
</feature>
<evidence type="ECO:0000256" key="1">
    <source>
        <dbReference type="SAM" id="Coils"/>
    </source>
</evidence>
<organism evidence="4 5">
    <name type="scientific">Toxoplasma gondii p89</name>
    <dbReference type="NCBI Taxonomy" id="943119"/>
    <lineage>
        <taxon>Eukaryota</taxon>
        <taxon>Sar</taxon>
        <taxon>Alveolata</taxon>
        <taxon>Apicomplexa</taxon>
        <taxon>Conoidasida</taxon>
        <taxon>Coccidia</taxon>
        <taxon>Eucoccidiorida</taxon>
        <taxon>Eimeriorina</taxon>
        <taxon>Sarcocystidae</taxon>
        <taxon>Toxoplasma</taxon>
    </lineage>
</organism>
<evidence type="ECO:0000313" key="5">
    <source>
        <dbReference type="Proteomes" id="UP000028828"/>
    </source>
</evidence>
<keyword evidence="1" id="KW-0175">Coiled coil</keyword>
<feature type="compositionally biased region" description="Basic and acidic residues" evidence="2">
    <location>
        <begin position="1510"/>
        <end position="1521"/>
    </location>
</feature>
<feature type="region of interest" description="Disordered" evidence="2">
    <location>
        <begin position="1339"/>
        <end position="1554"/>
    </location>
</feature>
<feature type="compositionally biased region" description="Acidic residues" evidence="2">
    <location>
        <begin position="1522"/>
        <end position="1535"/>
    </location>
</feature>
<feature type="region of interest" description="Disordered" evidence="2">
    <location>
        <begin position="791"/>
        <end position="869"/>
    </location>
</feature>
<feature type="region of interest" description="Disordered" evidence="2">
    <location>
        <begin position="1027"/>
        <end position="1056"/>
    </location>
</feature>
<keyword evidence="3" id="KW-0732">Signal</keyword>
<accession>A0A086KCD6</accession>
<feature type="signal peptide" evidence="3">
    <location>
        <begin position="1"/>
        <end position="18"/>
    </location>
</feature>
<feature type="compositionally biased region" description="Polar residues" evidence="2">
    <location>
        <begin position="791"/>
        <end position="804"/>
    </location>
</feature>
<reference evidence="4 5" key="1">
    <citation type="submission" date="2014-03" db="EMBL/GenBank/DDBJ databases">
        <authorList>
            <person name="Sibley D."/>
            <person name="Venepally P."/>
            <person name="Karamycheva S."/>
            <person name="Hadjithomas M."/>
            <person name="Khan A."/>
            <person name="Brunk B."/>
            <person name="Roos D."/>
            <person name="Caler E."/>
            <person name="Lorenzi H."/>
        </authorList>
    </citation>
    <scope>NUCLEOTIDE SEQUENCE [LARGE SCALE GENOMIC DNA]</scope>
    <source>
        <strain evidence="5">p89</strain>
    </source>
</reference>
<sequence>MNSFQDFAFLLAVPAVGGESLLSASSDSEQEPAAERVADARARTPGVRTLHCFASRGGCASRPAQGLRQVAPQDTAVSAQRREETALLHSRASEIRRQRARTGVCREVSSFSAYPQGQDREDAAKKRVTRQREATAAAIAAEKRSVELYRQRRRQAEERAAALKAKAEAAVARERMEKKREEARQAAIASERRKQEAQLHRELEAQLAREKKLRRAQQEEVQASRALAALRRLEEAREAERLAAEEKQRRRELVRQMERHRTQACVRAAERQRHQEERLFSARGEERREQGRRAEGDPRGDSGDDRREARPAAVSRSAEGRAAVCTPEVTRLQRRPKHEETRGRLSSSTLRRLQTRQRNFASSFLHRQGVGLDVPARRDAELGCRDTRDAPSPCMCSPRSGSAFVQRQLREALTNSRLETTRREKQRNADSCAPPTQGSRRNSHISSSVCTPRSPAFPPETAGLLPGVRTPQLRPVGEPRAAHASFSLVRNRDNLPRFSTSPTSSVDNFRILETAENSPKASASRGGEPGGGLCPCAGRPSETESIEEEEGRGAQRQTPKVRRPWRLRDKTAKGIFDPENTENVPNGMERDCFESTVCELLPRSRPEATLIPQEYSDEEFWASSGDSEFDLETGDGFSVDPTGVPPRAFAWPAESLLSFSGVSSQTARTAVSLERSERGVCGRHAREASEEALPFAAFAASSAEKKAAEDRHDEEPARRRYAEEQRAFGACWKEHWAANAGRRRGEFTRAGQPTHAIESAPLPCSCGALPREFSFAKLQSSPCVCLASSFANGSSDPSQRSSPTRPCAKRPAAETGVSLWGARGRAESPEGRAFKANHPEEAEHSFGEKRSFSPCSLSGQGTASGSPTFGRHEELTEMLFPHTNGTAAQEDDEDAEGEEEAGRLEAEREEAERYDEKAGGVWAWREDAAFGRETDSPRILSAVTCACTRTVCSRVSPRASLCSSAPPFAELPSLLQGHSSREGAVEKVLAKREAGEADRNDDSQAAVPSGPGKKIFDFAAEVYLQQKQHGSGGGGRGDGTPALLREADRGKGASGKEVWGAQHTTVARLDKTRQEVCCSVRVSSEASENRFHRQREPAGIETHTWLAPRHACASASVENAKETSLKWPPSGVSTASLSENEMKTGSPAPTAVAEASRPVSGQDGEAGRSTEAELPSLSADADRVFPTSLPSTQVSLSPSSPTPQSSSAALPSCVPPVLSRGSLVGYAGFQTQEFPDSAAGARKRDTPEAANSTAREATLCDLSPRGFLDAGHAGGEKTTGESCEVAPREDSGKAWAVGNANAQTRRRFGVGRTLLLSSSLLSASLLSSSFSSLLSSSLQSSSSADTTHGVSSPVRTAQQRRDTNGAESKRTAYASGGRRQTEWQQTQTERPVAECQSSPASRISSRSFSPYSPSASCSLSSSSSRSASSESRRGRRFRARERRQRGEEPWRKMQTAGDCGRDPSGRRQLAEERRESGARRRLIPRQRANATGVGGARKEREERRKRREAQRRENEDDGHQGDDEDGGEEDGEEEKEDKGEDNGEEREKTGRRKE</sequence>
<name>A0A086KCD6_TOXGO</name>
<feature type="compositionally biased region" description="Basic and acidic residues" evidence="2">
    <location>
        <begin position="1359"/>
        <end position="1370"/>
    </location>
</feature>
<feature type="region of interest" description="Disordered" evidence="2">
    <location>
        <begin position="1120"/>
        <end position="1211"/>
    </location>
</feature>
<feature type="chain" id="PRO_5001809075" description="Transmembrane protein" evidence="3">
    <location>
        <begin position="19"/>
        <end position="1554"/>
    </location>
</feature>
<proteinExistence type="predicted"/>
<feature type="compositionally biased region" description="Basic and acidic residues" evidence="2">
    <location>
        <begin position="900"/>
        <end position="914"/>
    </location>
</feature>
<feature type="region of interest" description="Disordered" evidence="2">
    <location>
        <begin position="992"/>
        <end position="1011"/>
    </location>
</feature>
<dbReference type="VEuPathDB" id="ToxoDB:TGP89_227930"/>
<protein>
    <recommendedName>
        <fullName evidence="6">Transmembrane protein</fullName>
    </recommendedName>
</protein>
<feature type="compositionally biased region" description="Basic and acidic residues" evidence="2">
    <location>
        <begin position="268"/>
        <end position="310"/>
    </location>
</feature>
<feature type="region of interest" description="Disordered" evidence="2">
    <location>
        <begin position="1236"/>
        <end position="1255"/>
    </location>
</feature>
<feature type="region of interest" description="Disordered" evidence="2">
    <location>
        <begin position="1271"/>
        <end position="1291"/>
    </location>
</feature>
<evidence type="ECO:0000313" key="4">
    <source>
        <dbReference type="EMBL" id="KFG42054.1"/>
    </source>
</evidence>
<feature type="region of interest" description="Disordered" evidence="2">
    <location>
        <begin position="413"/>
        <end position="479"/>
    </location>
</feature>
<feature type="compositionally biased region" description="Acidic residues" evidence="2">
    <location>
        <begin position="889"/>
        <end position="899"/>
    </location>
</feature>
<dbReference type="EMBL" id="AEYI02001055">
    <property type="protein sequence ID" value="KFG42054.1"/>
    <property type="molecule type" value="Genomic_DNA"/>
</dbReference>
<feature type="region of interest" description="Disordered" evidence="2">
    <location>
        <begin position="517"/>
        <end position="563"/>
    </location>
</feature>
<feature type="compositionally biased region" description="Polar residues" evidence="2">
    <location>
        <begin position="1344"/>
        <end position="1357"/>
    </location>
</feature>
<comment type="caution">
    <text evidence="4">The sequence shown here is derived from an EMBL/GenBank/DDBJ whole genome shotgun (WGS) entry which is preliminary data.</text>
</comment>
<feature type="coiled-coil region" evidence="1">
    <location>
        <begin position="139"/>
        <end position="263"/>
    </location>
</feature>
<feature type="region of interest" description="Disordered" evidence="2">
    <location>
        <begin position="265"/>
        <end position="352"/>
    </location>
</feature>
<feature type="region of interest" description="Disordered" evidence="2">
    <location>
        <begin position="886"/>
        <end position="914"/>
    </location>
</feature>